<accession>A0ABP6NMI2</accession>
<dbReference type="Proteomes" id="UP001501637">
    <property type="component" value="Unassembled WGS sequence"/>
</dbReference>
<sequence>MPQPTDFEDPPTQWASDTITAAEGKKALLHALDLIRDHLHRNPEHTEPIRLHIDLNFRPDPTEAPAQNQP</sequence>
<organism evidence="1 2">
    <name type="scientific">Streptomyces rectiviolaceus</name>
    <dbReference type="NCBI Taxonomy" id="332591"/>
    <lineage>
        <taxon>Bacteria</taxon>
        <taxon>Bacillati</taxon>
        <taxon>Actinomycetota</taxon>
        <taxon>Actinomycetes</taxon>
        <taxon>Kitasatosporales</taxon>
        <taxon>Streptomycetaceae</taxon>
        <taxon>Streptomyces</taxon>
    </lineage>
</organism>
<name>A0ABP6NMI2_9ACTN</name>
<dbReference type="RefSeq" id="WP_344530788.1">
    <property type="nucleotide sequence ID" value="NZ_BAAAUG010000233.1"/>
</dbReference>
<proteinExistence type="predicted"/>
<evidence type="ECO:0000313" key="2">
    <source>
        <dbReference type="Proteomes" id="UP001501637"/>
    </source>
</evidence>
<gene>
    <name evidence="1" type="ORF">GCM10010449_83600</name>
</gene>
<evidence type="ECO:0000313" key="1">
    <source>
        <dbReference type="EMBL" id="GAA3152943.1"/>
    </source>
</evidence>
<protein>
    <submittedName>
        <fullName evidence="1">Uncharacterized protein</fullName>
    </submittedName>
</protein>
<reference evidence="2" key="1">
    <citation type="journal article" date="2019" name="Int. J. Syst. Evol. Microbiol.">
        <title>The Global Catalogue of Microorganisms (GCM) 10K type strain sequencing project: providing services to taxonomists for standard genome sequencing and annotation.</title>
        <authorList>
            <consortium name="The Broad Institute Genomics Platform"/>
            <consortium name="The Broad Institute Genome Sequencing Center for Infectious Disease"/>
            <person name="Wu L."/>
            <person name="Ma J."/>
        </authorList>
    </citation>
    <scope>NUCLEOTIDE SEQUENCE [LARGE SCALE GENOMIC DNA]</scope>
    <source>
        <strain evidence="2">JCM 9092</strain>
    </source>
</reference>
<dbReference type="EMBL" id="BAAAUG010000233">
    <property type="protein sequence ID" value="GAA3152943.1"/>
    <property type="molecule type" value="Genomic_DNA"/>
</dbReference>
<comment type="caution">
    <text evidence="1">The sequence shown here is derived from an EMBL/GenBank/DDBJ whole genome shotgun (WGS) entry which is preliminary data.</text>
</comment>
<keyword evidence="2" id="KW-1185">Reference proteome</keyword>